<comment type="similarity">
    <text evidence="12">Belongs to the CRISPR-associated Cas9 family.</text>
</comment>
<feature type="active site" description="Proton acceptor for HNH nuclease domain" evidence="12">
    <location>
        <position position="597"/>
    </location>
</feature>
<keyword evidence="10" id="KW-0464">Manganese</keyword>
<dbReference type="EMBL" id="CP020867">
    <property type="protein sequence ID" value="ARJ56011.1"/>
    <property type="molecule type" value="Genomic_DNA"/>
</dbReference>
<keyword evidence="2 12" id="KW-0540">Nuclease</keyword>
<dbReference type="GO" id="GO:0016787">
    <property type="term" value="F:hydrolase activity"/>
    <property type="evidence" value="ECO:0007669"/>
    <property type="project" value="UniProtKB-KW"/>
</dbReference>
<keyword evidence="4 12" id="KW-0255">Endonuclease</keyword>
<comment type="subunit">
    <text evidence="11 12">Monomer. Binds crRNA and tracrRNA.</text>
</comment>
<dbReference type="Proteomes" id="UP000192902">
    <property type="component" value="Chromosome"/>
</dbReference>
<dbReference type="Pfam" id="PF18541">
    <property type="entry name" value="RuvC_III"/>
    <property type="match status" value="1"/>
</dbReference>
<evidence type="ECO:0000259" key="13">
    <source>
        <dbReference type="PROSITE" id="PS51749"/>
    </source>
</evidence>
<evidence type="ECO:0000313" key="15">
    <source>
        <dbReference type="Proteomes" id="UP000192902"/>
    </source>
</evidence>
<evidence type="ECO:0000256" key="7">
    <source>
        <dbReference type="ARBA" id="ARBA00022884"/>
    </source>
</evidence>
<keyword evidence="6 12" id="KW-0460">Magnesium</keyword>
<feature type="binding site" evidence="12">
    <location>
        <position position="7"/>
    </location>
    <ligand>
        <name>Mg(2+)</name>
        <dbReference type="ChEBI" id="CHEBI:18420"/>
        <label>1</label>
    </ligand>
</feature>
<sequence length="1032" mass="121210">MKILGFDIGISSIGWAFVENEELRDCGVRIFTKAENPENGESLALPRREARGVRRRLARRKARLNGVKKLLCQEFGLKLNDYFSNDGELPKAYQMSKNTKSVYELRTLALSCKLEFKDLARVFLHIAKHRGYGNKHAKISQDSKDIGQIKKALKHNEEELKNYRSVGEYLYKNFYQKVRNFEEIKTKNKNNQSTFEFKNVRNKSGNYKQCVSQEWLKNELKLIFEKQRSFGVKLSKDFENELLDKIFFQRELKDFSDKIGFCIYFEGKKRASKESLSAKEFIALTRMINTFKNLEQQNRKNQSGEIYSQEIIKEILNIILDKGMMKYKELRTLLKLDKSIQFKDSKLSYEKGIEKAEETKFIDFKELRNFKKALGGSFEGLERKHIDEIAHKITLIKSKEKLKIALENYIKEHKLEQRLNECLGNLSELDFSGHIDLSLEALEQILPFMREGFRYDEAVKKAGLREIRKDYLKKDFLPPLKDFENLANPVVVRALAEYRKVLNALLKKYGKMHKIHIELTREIGLNHKERQNYIEEQKNNFNFNEEARKKCEEIGLDAEKYLLKMKLFLEQDEFCIYSGEKIKIEHLRDAKMLEIDHIYPYSRSFDDSYLNKVLVFSKENQNKGNKTPFEAFGNDKEKWDKIKGLTQGLKKLPSKKKKRILNLYFNDKEAGFISRNLNDTAYIARFSANYTKYFLDFLPLSENEVSISGEKGSKVHVEAISGRLTAMLRHYWGLGQKDRNNHLHHAVDAVIVAYTNAKIIKNFADFKKFREQNKAKIYAKEFAQTTDKKIFKPCENFRNKILMKIDEIFVSKPPRKRARGALHKESFMSFDDKKLLKSYGGREGVKKALSLGKIRKIGTKIVENKNMVRVDIFKDKKGKFYGVPIYTMDFALGILPNKAVVSGEDKKTREIKDWKEMDEKYEFCFSLFKDDLIKIQKKDMKEPKFCYYKNFDVSNASICIAKHDNKFENRDEDEKILYSKATYKKVEARGIGIQNLKILEKWQVSPLGEKREFEFEPRKNISLKTTNRKNVF</sequence>
<organism evidence="14 15">
    <name type="scientific">Campylobacter cuniculorum DSM 23162 = LMG 24588</name>
    <dbReference type="NCBI Taxonomy" id="1121267"/>
    <lineage>
        <taxon>Bacteria</taxon>
        <taxon>Pseudomonadati</taxon>
        <taxon>Campylobacterota</taxon>
        <taxon>Epsilonproteobacteria</taxon>
        <taxon>Campylobacterales</taxon>
        <taxon>Campylobacteraceae</taxon>
        <taxon>Campylobacter</taxon>
    </lineage>
</organism>
<keyword evidence="7 12" id="KW-0694">RNA-binding</keyword>
<evidence type="ECO:0000256" key="2">
    <source>
        <dbReference type="ARBA" id="ARBA00022722"/>
    </source>
</evidence>
<comment type="cofactor">
    <cofactor evidence="1 12">
        <name>Mg(2+)</name>
        <dbReference type="ChEBI" id="CHEBI:18420"/>
    </cofactor>
</comment>
<dbReference type="Pfam" id="PF22129">
    <property type="entry name" value="CjCas9_WED-like"/>
    <property type="match status" value="1"/>
</dbReference>
<evidence type="ECO:0000313" key="14">
    <source>
        <dbReference type="EMBL" id="ARJ56011.1"/>
    </source>
</evidence>
<dbReference type="PROSITE" id="PS51749">
    <property type="entry name" value="HNH_CAS9"/>
    <property type="match status" value="1"/>
</dbReference>
<reference evidence="14 15" key="1">
    <citation type="submission" date="2017-04" db="EMBL/GenBank/DDBJ databases">
        <title>Complete genome sequence of the Campylobacter cuniculorum type strain LMG24588.</title>
        <authorList>
            <person name="Miller W.G."/>
            <person name="Yee E."/>
            <person name="Revez J."/>
            <person name="Bono J.L."/>
            <person name="Rossi M."/>
        </authorList>
    </citation>
    <scope>NUCLEOTIDE SEQUENCE [LARGE SCALE GENOMIC DNA]</scope>
    <source>
        <strain evidence="14 15">LMG 24588</strain>
    </source>
</reference>
<evidence type="ECO:0000256" key="12">
    <source>
        <dbReference type="HAMAP-Rule" id="MF_01480"/>
    </source>
</evidence>
<dbReference type="InterPro" id="IPR003615">
    <property type="entry name" value="HNH_nuc"/>
</dbReference>
<keyword evidence="9 12" id="KW-0238">DNA-binding</keyword>
<dbReference type="InterPro" id="IPR028629">
    <property type="entry name" value="Cas9"/>
</dbReference>
<dbReference type="Pfam" id="PF13395">
    <property type="entry name" value="HNH_4"/>
    <property type="match status" value="1"/>
</dbReference>
<name>A0A1W6BVC1_9BACT</name>
<dbReference type="GO" id="GO:0043571">
    <property type="term" value="P:maintenance of CRISPR repeat elements"/>
    <property type="evidence" value="ECO:0007669"/>
    <property type="project" value="UniProtKB-UniRule"/>
</dbReference>
<dbReference type="HAMAP" id="MF_01480">
    <property type="entry name" value="Cas9"/>
    <property type="match status" value="1"/>
</dbReference>
<dbReference type="Gene3D" id="3.30.420.10">
    <property type="entry name" value="Ribonuclease H-like superfamily/Ribonuclease H"/>
    <property type="match status" value="3"/>
</dbReference>
<accession>A0A1W6BVC1</accession>
<evidence type="ECO:0000256" key="6">
    <source>
        <dbReference type="ARBA" id="ARBA00022842"/>
    </source>
</evidence>
<evidence type="ECO:0000256" key="9">
    <source>
        <dbReference type="ARBA" id="ARBA00023125"/>
    </source>
</evidence>
<dbReference type="InterPro" id="IPR054369">
    <property type="entry name" value="Cas9_WED"/>
</dbReference>
<keyword evidence="3 12" id="KW-0479">Metal-binding</keyword>
<feature type="binding site" evidence="12">
    <location>
        <position position="518"/>
    </location>
    <ligand>
        <name>Mg(2+)</name>
        <dbReference type="ChEBI" id="CHEBI:18420"/>
        <label>1</label>
    </ligand>
</feature>
<feature type="binding site" evidence="12">
    <location>
        <position position="522"/>
    </location>
    <ligand>
        <name>Mg(2+)</name>
        <dbReference type="ChEBI" id="CHEBI:18420"/>
        <label>2</label>
    </ligand>
</feature>
<evidence type="ECO:0000256" key="10">
    <source>
        <dbReference type="ARBA" id="ARBA00023211"/>
    </source>
</evidence>
<dbReference type="eggNOG" id="COG3513">
    <property type="taxonomic scope" value="Bacteria"/>
</dbReference>
<gene>
    <name evidence="12 14" type="primary">cas9</name>
    <name evidence="14" type="ORF">CCUN_0359</name>
</gene>
<dbReference type="InterPro" id="IPR033114">
    <property type="entry name" value="HNH_CAS9"/>
</dbReference>
<dbReference type="NCBIfam" id="TIGR01865">
    <property type="entry name" value="cas_Csn1"/>
    <property type="match status" value="1"/>
</dbReference>
<feature type="binding site" evidence="12">
    <location>
        <position position="745"/>
    </location>
    <ligand>
        <name>Mg(2+)</name>
        <dbReference type="ChEBI" id="CHEBI:18420"/>
        <label>2</label>
    </ligand>
</feature>
<dbReference type="RefSeq" id="WP_027305220.1">
    <property type="nucleotide sequence ID" value="NZ_CP020867.1"/>
</dbReference>
<comment type="domain">
    <text evidence="12">Has 2 endonuclease domains. The discontinuous RuvC-like domain cleaves the target DNA noncomplementary to crRNA while the HNH nuclease domain cleaves the target DNA complementary to crRNA.</text>
</comment>
<dbReference type="InterPro" id="IPR041383">
    <property type="entry name" value="RuvC_III"/>
</dbReference>
<protein>
    <recommendedName>
        <fullName evidence="12">CRISPR-associated endonuclease Cas9</fullName>
        <ecNumber evidence="12">3.1.-.-</ecNumber>
    </recommendedName>
</protein>
<dbReference type="Pfam" id="PF22131">
    <property type="entry name" value="CjCas9_PI_CTD"/>
    <property type="match status" value="1"/>
</dbReference>
<dbReference type="GO" id="GO:0046872">
    <property type="term" value="F:metal ion binding"/>
    <property type="evidence" value="ECO:0007669"/>
    <property type="project" value="UniProtKB-UniRule"/>
</dbReference>
<dbReference type="GO" id="GO:0004519">
    <property type="term" value="F:endonuclease activity"/>
    <property type="evidence" value="ECO:0007669"/>
    <property type="project" value="UniProtKB-UniRule"/>
</dbReference>
<feature type="domain" description="HNH Cas9-type" evidence="13">
    <location>
        <begin position="526"/>
        <end position="677"/>
    </location>
</feature>
<dbReference type="InterPro" id="IPR036397">
    <property type="entry name" value="RNaseH_sf"/>
</dbReference>
<comment type="function">
    <text evidence="12">CRISPR (clustered regularly interspaced short palindromic repeat) is an adaptive immune system that provides protection against mobile genetic elements (viruses, transposable elements and conjugative plasmids). CRISPR clusters contain spacers, sequences complementary to antecedent mobile elements, and target invading nucleic acids. CRISPR clusters are transcribed and processed into CRISPR RNA (crRNA). In type II CRISPR systems correct processing of pre-crRNA requires a trans-encoded small RNA (tracrRNA), endogenous ribonuclease 3 (rnc) and this protein. The tracrRNA serves as a guide for ribonuclease 3-aided processing of pre-crRNA. Subsequently Cas9/crRNA/tracrRNA endonucleolytically cleaves linear or circular dsDNA target complementary to the spacer; Cas9 is inactive in the absence of the 2 guide RNAs (gRNA). Cas9 recognizes the protospacer adjacent motif (PAM) in the CRISPR repeat sequences to help distinguish self versus nonself, as targets within the bacterial CRISPR locus do not have PAMs. PAM recognition is also required for catalytic activity.</text>
</comment>
<feature type="binding site" evidence="12">
    <location>
        <position position="522"/>
    </location>
    <ligand>
        <name>Mg(2+)</name>
        <dbReference type="ChEBI" id="CHEBI:18420"/>
        <label>1</label>
    </ligand>
</feature>
<dbReference type="KEGG" id="ccun:CCUN_0359"/>
<evidence type="ECO:0000256" key="3">
    <source>
        <dbReference type="ARBA" id="ARBA00022723"/>
    </source>
</evidence>
<evidence type="ECO:0000256" key="8">
    <source>
        <dbReference type="ARBA" id="ARBA00023118"/>
    </source>
</evidence>
<proteinExistence type="inferred from homology"/>
<keyword evidence="5 12" id="KW-0378">Hydrolase</keyword>
<feature type="binding site" evidence="12">
    <location>
        <position position="7"/>
    </location>
    <ligand>
        <name>Mg(2+)</name>
        <dbReference type="ChEBI" id="CHEBI:18420"/>
        <label>2</label>
    </ligand>
</feature>
<evidence type="ECO:0000256" key="1">
    <source>
        <dbReference type="ARBA" id="ARBA00001946"/>
    </source>
</evidence>
<dbReference type="STRING" id="1121267.CCUN_0359"/>
<dbReference type="GO" id="GO:0003677">
    <property type="term" value="F:DNA binding"/>
    <property type="evidence" value="ECO:0007669"/>
    <property type="project" value="UniProtKB-UniRule"/>
</dbReference>
<dbReference type="InterPro" id="IPR054373">
    <property type="entry name" value="Cas9_PI_C_campylobact"/>
</dbReference>
<dbReference type="AlphaFoldDB" id="A0A1W6BVC1"/>
<dbReference type="EC" id="3.1.-.-" evidence="12"/>
<dbReference type="OrthoDB" id="9777169at2"/>
<dbReference type="GO" id="GO:0051607">
    <property type="term" value="P:defense response to virus"/>
    <property type="evidence" value="ECO:0007669"/>
    <property type="project" value="UniProtKB-UniRule"/>
</dbReference>
<evidence type="ECO:0000256" key="5">
    <source>
        <dbReference type="ARBA" id="ARBA00022801"/>
    </source>
</evidence>
<dbReference type="GO" id="GO:0003723">
    <property type="term" value="F:RNA binding"/>
    <property type="evidence" value="ECO:0007669"/>
    <property type="project" value="UniProtKB-UniRule"/>
</dbReference>
<evidence type="ECO:0000256" key="11">
    <source>
        <dbReference type="ARBA" id="ARBA00046380"/>
    </source>
</evidence>
<feature type="active site" description="For RuvC-like nuclease domain" evidence="12">
    <location>
        <position position="7"/>
    </location>
</feature>
<evidence type="ECO:0000256" key="4">
    <source>
        <dbReference type="ARBA" id="ARBA00022759"/>
    </source>
</evidence>
<keyword evidence="8 12" id="KW-0051">Antiviral defense</keyword>